<dbReference type="OrthoDB" id="1954517at2"/>
<dbReference type="STRING" id="1390249.BHU72_01570"/>
<evidence type="ECO:0000313" key="1">
    <source>
        <dbReference type="EMBL" id="OEH86973.1"/>
    </source>
</evidence>
<keyword evidence="2" id="KW-1185">Reference proteome</keyword>
<name>A0A1E5LAE8_9FIRM</name>
<dbReference type="EMBL" id="MJAT01000001">
    <property type="protein sequence ID" value="OEH86973.1"/>
    <property type="molecule type" value="Genomic_DNA"/>
</dbReference>
<reference evidence="1 2" key="1">
    <citation type="submission" date="2016-09" db="EMBL/GenBank/DDBJ databases">
        <title>Desulfuribacillus arsenicus sp. nov., an obligately anaerobic, dissimilatory arsenic- and antimonate-reducing bacterium isolated from anoxic sediments.</title>
        <authorList>
            <person name="Abin C.A."/>
            <person name="Hollibaugh J.T."/>
        </authorList>
    </citation>
    <scope>NUCLEOTIDE SEQUENCE [LARGE SCALE GENOMIC DNA]</scope>
    <source>
        <strain evidence="1 2">MLFW-2</strain>
    </source>
</reference>
<sequence>MKIKRYLTIIIVLLITLLVSLISNGTQEIQKANYELFTVDRIKEGYHLFTNKDENFIVNTYISKLSFEENEEIDIFSTLEYIGKKKSVQIWSVGHSYFNHNIFDGSINYHKNIVLTILTTTRLIKGETYILPFIKEGSYTDDPKDEFWKKYYTEKELKLPSGNYTFTASTGFSLDEDLKEHVNLENKFKVSVQ</sequence>
<evidence type="ECO:0000313" key="2">
    <source>
        <dbReference type="Proteomes" id="UP000095255"/>
    </source>
</evidence>
<dbReference type="AlphaFoldDB" id="A0A1E5LAE8"/>
<organism evidence="1 2">
    <name type="scientific">Desulfuribacillus stibiiarsenatis</name>
    <dbReference type="NCBI Taxonomy" id="1390249"/>
    <lineage>
        <taxon>Bacteria</taxon>
        <taxon>Bacillati</taxon>
        <taxon>Bacillota</taxon>
        <taxon>Desulfuribacillia</taxon>
        <taxon>Desulfuribacillales</taxon>
        <taxon>Desulfuribacillaceae</taxon>
        <taxon>Desulfuribacillus</taxon>
    </lineage>
</organism>
<accession>A0A1E5LAE8</accession>
<dbReference type="Proteomes" id="UP000095255">
    <property type="component" value="Unassembled WGS sequence"/>
</dbReference>
<proteinExistence type="predicted"/>
<comment type="caution">
    <text evidence="1">The sequence shown here is derived from an EMBL/GenBank/DDBJ whole genome shotgun (WGS) entry which is preliminary data.</text>
</comment>
<gene>
    <name evidence="1" type="ORF">BHU72_01570</name>
</gene>
<protein>
    <submittedName>
        <fullName evidence="1">Uncharacterized protein</fullName>
    </submittedName>
</protein>